<keyword evidence="4" id="KW-1185">Reference proteome</keyword>
<feature type="coiled-coil region" evidence="1">
    <location>
        <begin position="66"/>
        <end position="110"/>
    </location>
</feature>
<evidence type="ECO:0000256" key="1">
    <source>
        <dbReference type="SAM" id="Coils"/>
    </source>
</evidence>
<evidence type="ECO:0000256" key="2">
    <source>
        <dbReference type="SAM" id="SignalP"/>
    </source>
</evidence>
<keyword evidence="1" id="KW-0175">Coiled coil</keyword>
<comment type="caution">
    <text evidence="3">The sequence shown here is derived from an EMBL/GenBank/DDBJ whole genome shotgun (WGS) entry which is preliminary data.</text>
</comment>
<feature type="chain" id="PRO_5044747397" evidence="2">
    <location>
        <begin position="18"/>
        <end position="150"/>
    </location>
</feature>
<dbReference type="AlphaFoldDB" id="A0ABD3Q0F7"/>
<gene>
    <name evidence="3" type="ORF">HJC23_010255</name>
</gene>
<evidence type="ECO:0000313" key="4">
    <source>
        <dbReference type="Proteomes" id="UP001516023"/>
    </source>
</evidence>
<sequence length="150" mass="16466">MMLRLALLSIIAVSSNAFLTAPAFPARTSNVARNLIMTEEEITAILEKAHACTALECTTEDVDSLIAELKDQQTVLNARLENIMNVVGHLQHANEQKERKKEDVRAIVKDMLRVFTTAEGKFAMGFTGDIGDGPTTAYDALPPKPWRGNP</sequence>
<feature type="signal peptide" evidence="2">
    <location>
        <begin position="1"/>
        <end position="17"/>
    </location>
</feature>
<keyword evidence="2" id="KW-0732">Signal</keyword>
<reference evidence="3 4" key="1">
    <citation type="journal article" date="2020" name="G3 (Bethesda)">
        <title>Improved Reference Genome for Cyclotella cryptica CCMP332, a Model for Cell Wall Morphogenesis, Salinity Adaptation, and Lipid Production in Diatoms (Bacillariophyta).</title>
        <authorList>
            <person name="Roberts W.R."/>
            <person name="Downey K.M."/>
            <person name="Ruck E.C."/>
            <person name="Traller J.C."/>
            <person name="Alverson A.J."/>
        </authorList>
    </citation>
    <scope>NUCLEOTIDE SEQUENCE [LARGE SCALE GENOMIC DNA]</scope>
    <source>
        <strain evidence="3 4">CCMP332</strain>
    </source>
</reference>
<accession>A0ABD3Q0F7</accession>
<organism evidence="3 4">
    <name type="scientific">Cyclotella cryptica</name>
    <dbReference type="NCBI Taxonomy" id="29204"/>
    <lineage>
        <taxon>Eukaryota</taxon>
        <taxon>Sar</taxon>
        <taxon>Stramenopiles</taxon>
        <taxon>Ochrophyta</taxon>
        <taxon>Bacillariophyta</taxon>
        <taxon>Coscinodiscophyceae</taxon>
        <taxon>Thalassiosirophycidae</taxon>
        <taxon>Stephanodiscales</taxon>
        <taxon>Stephanodiscaceae</taxon>
        <taxon>Cyclotella</taxon>
    </lineage>
</organism>
<dbReference type="Proteomes" id="UP001516023">
    <property type="component" value="Unassembled WGS sequence"/>
</dbReference>
<protein>
    <submittedName>
        <fullName evidence="3">Uncharacterized protein</fullName>
    </submittedName>
</protein>
<evidence type="ECO:0000313" key="3">
    <source>
        <dbReference type="EMBL" id="KAL3793683.1"/>
    </source>
</evidence>
<proteinExistence type="predicted"/>
<name>A0ABD3Q0F7_9STRA</name>
<dbReference type="EMBL" id="JABMIG020000089">
    <property type="protein sequence ID" value="KAL3793683.1"/>
    <property type="molecule type" value="Genomic_DNA"/>
</dbReference>